<organism evidence="2 3">
    <name type="scientific">Pengzhenrongella sicca</name>
    <dbReference type="NCBI Taxonomy" id="2819238"/>
    <lineage>
        <taxon>Bacteria</taxon>
        <taxon>Bacillati</taxon>
        <taxon>Actinomycetota</taxon>
        <taxon>Actinomycetes</taxon>
        <taxon>Micrococcales</taxon>
        <taxon>Pengzhenrongella</taxon>
    </lineage>
</organism>
<evidence type="ECO:0000313" key="3">
    <source>
        <dbReference type="Proteomes" id="UP000663937"/>
    </source>
</evidence>
<dbReference type="InterPro" id="IPR016181">
    <property type="entry name" value="Acyl_CoA_acyltransferase"/>
</dbReference>
<dbReference type="PROSITE" id="PS51729">
    <property type="entry name" value="GNAT_YJDJ"/>
    <property type="match status" value="1"/>
</dbReference>
<sequence>MDTLTVVDNPSESRFEARADDGAVVGYVSYDGQAGGPGVVVVIHTIVEPAFEGQGVGGRLVRGTLDLIRASGRTVVPLCPFVSAYLRRHPDYQDLVAPDSEQR</sequence>
<dbReference type="PANTHER" id="PTHR31435:SF10">
    <property type="entry name" value="BSR4717 PROTEIN"/>
    <property type="match status" value="1"/>
</dbReference>
<dbReference type="Pfam" id="PF14542">
    <property type="entry name" value="Acetyltransf_CG"/>
    <property type="match status" value="1"/>
</dbReference>
<name>A0A8A4ZGD2_9MICO</name>
<dbReference type="AlphaFoldDB" id="A0A8A4ZGD2"/>
<protein>
    <submittedName>
        <fullName evidence="2">N-acetyltransferase</fullName>
    </submittedName>
</protein>
<evidence type="ECO:0000259" key="1">
    <source>
        <dbReference type="PROSITE" id="PS51729"/>
    </source>
</evidence>
<dbReference type="EMBL" id="CP071868">
    <property type="protein sequence ID" value="QTE29586.1"/>
    <property type="molecule type" value="Genomic_DNA"/>
</dbReference>
<dbReference type="RefSeq" id="WP_227423877.1">
    <property type="nucleotide sequence ID" value="NZ_CP071868.1"/>
</dbReference>
<dbReference type="Proteomes" id="UP000663937">
    <property type="component" value="Chromosome"/>
</dbReference>
<reference evidence="2" key="1">
    <citation type="submission" date="2021-03" db="EMBL/GenBank/DDBJ databases">
        <title>Pengzhenrongella sicca gen. nov., sp. nov., a new member of suborder Micrococcineae isolated from High-Arctic tundra soil.</title>
        <authorList>
            <person name="Peng F."/>
        </authorList>
    </citation>
    <scope>NUCLEOTIDE SEQUENCE</scope>
    <source>
        <strain evidence="2">LRZ-2</strain>
    </source>
</reference>
<keyword evidence="3" id="KW-1185">Reference proteome</keyword>
<gene>
    <name evidence="2" type="ORF">J4E96_00465</name>
</gene>
<dbReference type="Gene3D" id="3.40.630.30">
    <property type="match status" value="1"/>
</dbReference>
<evidence type="ECO:0000313" key="2">
    <source>
        <dbReference type="EMBL" id="QTE29586.1"/>
    </source>
</evidence>
<accession>A0A8A4ZGD2</accession>
<feature type="domain" description="N-acetyltransferase" evidence="1">
    <location>
        <begin position="7"/>
        <end position="97"/>
    </location>
</feature>
<dbReference type="SUPFAM" id="SSF55729">
    <property type="entry name" value="Acyl-CoA N-acyltransferases (Nat)"/>
    <property type="match status" value="1"/>
</dbReference>
<dbReference type="CDD" id="cd04301">
    <property type="entry name" value="NAT_SF"/>
    <property type="match status" value="1"/>
</dbReference>
<proteinExistence type="predicted"/>
<dbReference type="KEGG" id="psic:J4E96_00465"/>
<dbReference type="InterPro" id="IPR031165">
    <property type="entry name" value="GNAT_YJDJ"/>
</dbReference>
<dbReference type="PANTHER" id="PTHR31435">
    <property type="entry name" value="PROTEIN NATD1"/>
    <property type="match status" value="1"/>
</dbReference>
<dbReference type="InterPro" id="IPR045057">
    <property type="entry name" value="Gcn5-rel_NAT"/>
</dbReference>